<dbReference type="EMBL" id="MTKO01000011">
    <property type="protein sequence ID" value="RWX47984.1"/>
    <property type="molecule type" value="Genomic_DNA"/>
</dbReference>
<keyword evidence="2" id="KW-1185">Reference proteome</keyword>
<comment type="caution">
    <text evidence="1">The sequence shown here is derived from an EMBL/GenBank/DDBJ whole genome shotgun (WGS) entry which is preliminary data.</text>
</comment>
<dbReference type="AlphaFoldDB" id="A0A444J4G8"/>
<evidence type="ECO:0000313" key="2">
    <source>
        <dbReference type="Proteomes" id="UP000287853"/>
    </source>
</evidence>
<gene>
    <name evidence="1" type="ORF">H206_05422</name>
</gene>
<proteinExistence type="predicted"/>
<dbReference type="Proteomes" id="UP000287853">
    <property type="component" value="Unassembled WGS sequence"/>
</dbReference>
<name>A0A444J4G8_9BACT</name>
<reference evidence="1 2" key="1">
    <citation type="submission" date="2017-01" db="EMBL/GenBank/DDBJ databases">
        <title>The cable genome- insights into the physiology and evolution of filamentous bacteria capable of sulfide oxidation via long distance electron transfer.</title>
        <authorList>
            <person name="Schreiber L."/>
            <person name="Bjerg J.T."/>
            <person name="Boggild A."/>
            <person name="Van De Vossenberg J."/>
            <person name="Meysman F."/>
            <person name="Nielsen L.P."/>
            <person name="Schramm A."/>
            <person name="Kjeldsen K.U."/>
        </authorList>
    </citation>
    <scope>NUCLEOTIDE SEQUENCE [LARGE SCALE GENOMIC DNA]</scope>
    <source>
        <strain evidence="1">MCF</strain>
    </source>
</reference>
<organism evidence="1 2">
    <name type="scientific">Candidatus Electrothrix aarhusensis</name>
    <dbReference type="NCBI Taxonomy" id="1859131"/>
    <lineage>
        <taxon>Bacteria</taxon>
        <taxon>Pseudomonadati</taxon>
        <taxon>Thermodesulfobacteriota</taxon>
        <taxon>Desulfobulbia</taxon>
        <taxon>Desulfobulbales</taxon>
        <taxon>Desulfobulbaceae</taxon>
        <taxon>Candidatus Electrothrix</taxon>
    </lineage>
</organism>
<evidence type="ECO:0000313" key="1">
    <source>
        <dbReference type="EMBL" id="RWX47984.1"/>
    </source>
</evidence>
<sequence>MRRCRKATGLQRGDSRVTYFLPYYQEVIMRIPHALTNCIGRLPDWPIRLSRHSIKKTTIQFFRSCRCGRFSSELIPAFTFQQGKPVPVRVDIRRFR</sequence>
<protein>
    <submittedName>
        <fullName evidence="1">Uncharacterized protein</fullName>
    </submittedName>
</protein>
<accession>A0A444J4G8</accession>